<comment type="subcellular location">
    <subcellularLocation>
        <location evidence="1">Cytoplasm</location>
    </subcellularLocation>
</comment>
<dbReference type="InterPro" id="IPR038189">
    <property type="entry name" value="Cdc37_Hsp90-bd_sf"/>
</dbReference>
<dbReference type="GO" id="GO:0031072">
    <property type="term" value="F:heat shock protein binding"/>
    <property type="evidence" value="ECO:0007669"/>
    <property type="project" value="TreeGrafter"/>
</dbReference>
<dbReference type="STRING" id="180088.A0A1J8R646"/>
<accession>A0A1J8R646</accession>
<dbReference type="EMBL" id="LVVM01002157">
    <property type="protein sequence ID" value="OJA17234.1"/>
    <property type="molecule type" value="Genomic_DNA"/>
</dbReference>
<evidence type="ECO:0000256" key="6">
    <source>
        <dbReference type="SAM" id="MobiDB-lite"/>
    </source>
</evidence>
<evidence type="ECO:0000259" key="9">
    <source>
        <dbReference type="SMART" id="SM01071"/>
    </source>
</evidence>
<dbReference type="Pfam" id="PF08564">
    <property type="entry name" value="CDC37_C"/>
    <property type="match status" value="1"/>
</dbReference>
<dbReference type="GO" id="GO:0051082">
    <property type="term" value="F:unfolded protein binding"/>
    <property type="evidence" value="ECO:0007669"/>
    <property type="project" value="TreeGrafter"/>
</dbReference>
<feature type="compositionally biased region" description="Low complexity" evidence="6">
    <location>
        <begin position="216"/>
        <end position="230"/>
    </location>
</feature>
<proteinExistence type="inferred from homology"/>
<dbReference type="Pfam" id="PF03234">
    <property type="entry name" value="CDC37_N"/>
    <property type="match status" value="1"/>
</dbReference>
<reference evidence="10 11" key="1">
    <citation type="submission" date="2016-03" db="EMBL/GenBank/DDBJ databases">
        <title>Comparative genomics of the ectomycorrhizal sister species Rhizopogon vinicolor and Rhizopogon vesiculosus (Basidiomycota: Boletales) reveals a divergence of the mating type B locus.</title>
        <authorList>
            <person name="Mujic A.B."/>
            <person name="Kuo A."/>
            <person name="Tritt A."/>
            <person name="Lipzen A."/>
            <person name="Chen C."/>
            <person name="Johnson J."/>
            <person name="Sharma A."/>
            <person name="Barry K."/>
            <person name="Grigoriev I.V."/>
            <person name="Spatafora J.W."/>
        </authorList>
    </citation>
    <scope>NUCLEOTIDE SEQUENCE [LARGE SCALE GENOMIC DNA]</scope>
    <source>
        <strain evidence="10 11">AM-OR11-056</strain>
    </source>
</reference>
<keyword evidence="11" id="KW-1185">Reference proteome</keyword>
<feature type="domain" description="Cdc37 C-terminal" evidence="7">
    <location>
        <begin position="384"/>
        <end position="489"/>
    </location>
</feature>
<feature type="compositionally biased region" description="Basic and acidic residues" evidence="6">
    <location>
        <begin position="158"/>
        <end position="179"/>
    </location>
</feature>
<feature type="domain" description="Cdc37 Hsp90 binding" evidence="8">
    <location>
        <begin position="180"/>
        <end position="366"/>
    </location>
</feature>
<dbReference type="SUPFAM" id="SSF101391">
    <property type="entry name" value="Hsp90 co-chaperone CDC37"/>
    <property type="match status" value="1"/>
</dbReference>
<dbReference type="PANTHER" id="PTHR12800:SF4">
    <property type="entry name" value="HSP90 CO-CHAPERONE CDC37"/>
    <property type="match status" value="1"/>
</dbReference>
<dbReference type="InterPro" id="IPR013873">
    <property type="entry name" value="Cdc37_C"/>
</dbReference>
<dbReference type="SMART" id="SM01071">
    <property type="entry name" value="CDC37_N"/>
    <property type="match status" value="1"/>
</dbReference>
<dbReference type="Pfam" id="PF08565">
    <property type="entry name" value="CDC37_M"/>
    <property type="match status" value="1"/>
</dbReference>
<feature type="region of interest" description="Disordered" evidence="6">
    <location>
        <begin position="158"/>
        <end position="244"/>
    </location>
</feature>
<keyword evidence="3" id="KW-0963">Cytoplasm</keyword>
<dbReference type="GO" id="GO:0005737">
    <property type="term" value="C:cytoplasm"/>
    <property type="evidence" value="ECO:0007669"/>
    <property type="project" value="UniProtKB-SubCell"/>
</dbReference>
<gene>
    <name evidence="10" type="ORF">AZE42_00165</name>
</gene>
<feature type="region of interest" description="Disordered" evidence="6">
    <location>
        <begin position="472"/>
        <end position="491"/>
    </location>
</feature>
<dbReference type="PANTHER" id="PTHR12800">
    <property type="entry name" value="CDC37-RELATED"/>
    <property type="match status" value="1"/>
</dbReference>
<dbReference type="Gene3D" id="1.20.58.610">
    <property type="entry name" value="Cdc37, Hsp90 binding domain"/>
    <property type="match status" value="1"/>
</dbReference>
<protein>
    <recommendedName>
        <fullName evidence="5">Hsp90 chaperone protein kinase-targeting subunit</fullName>
    </recommendedName>
</protein>
<evidence type="ECO:0000256" key="3">
    <source>
        <dbReference type="ARBA" id="ARBA00022490"/>
    </source>
</evidence>
<comment type="similarity">
    <text evidence="2">Belongs to the CDC37 family.</text>
</comment>
<dbReference type="InterPro" id="IPR004918">
    <property type="entry name" value="Cdc37"/>
</dbReference>
<dbReference type="GO" id="GO:0051087">
    <property type="term" value="F:protein-folding chaperone binding"/>
    <property type="evidence" value="ECO:0007669"/>
    <property type="project" value="TreeGrafter"/>
</dbReference>
<evidence type="ECO:0000313" key="10">
    <source>
        <dbReference type="EMBL" id="OJA17234.1"/>
    </source>
</evidence>
<comment type="caution">
    <text evidence="10">The sequence shown here is derived from an EMBL/GenBank/DDBJ whole genome shotgun (WGS) entry which is preliminary data.</text>
</comment>
<dbReference type="SMART" id="SM01069">
    <property type="entry name" value="CDC37_C"/>
    <property type="match status" value="1"/>
</dbReference>
<evidence type="ECO:0000256" key="1">
    <source>
        <dbReference type="ARBA" id="ARBA00004496"/>
    </source>
</evidence>
<evidence type="ECO:0000256" key="2">
    <source>
        <dbReference type="ARBA" id="ARBA00006222"/>
    </source>
</evidence>
<dbReference type="Proteomes" id="UP000183567">
    <property type="component" value="Unassembled WGS sequence"/>
</dbReference>
<dbReference type="GO" id="GO:0050821">
    <property type="term" value="P:protein stabilization"/>
    <property type="evidence" value="ECO:0007669"/>
    <property type="project" value="TreeGrafter"/>
</dbReference>
<dbReference type="GO" id="GO:0006457">
    <property type="term" value="P:protein folding"/>
    <property type="evidence" value="ECO:0007669"/>
    <property type="project" value="TreeGrafter"/>
</dbReference>
<dbReference type="AlphaFoldDB" id="A0A1J8R646"/>
<sequence>MPLNYSKWDQLELSDDSDIEGHPNVDKRSLIRWKQRSIHEQRETRKMKISAISAEISCNGILAPRLHGIRATLSSADGGLKYFQQLVERLQTDPSPEAPPTNAKDQPTYDAMVLSLLLQIWDGAKSLPVDEQEAAILSGLDKHITQLSEHTKQLEKDLVVEEKEQRKHITSEDIHEGFESKYIPPKPAPAPVKNAKIDAPKKTTTTKTTEIEVLNPAASSSKASSPSAAPDFDEEKETEAEELPELTPSLEIFSRLPLWGYEKSFRFIQANPDVVIPGATDALLVAAFRAESAGQSKYAKQCVHQSLLLQYCDKLGRDGVRLFFLKQVPNFCDQRATTIFVKDVEDTYSHLKTRAKVAAAESATEEHKEQIQLVPENPSASISFSVPDGPPPEDLRLEGPETKDLDVEEVRQALQMRWDVFEGFPEDLKAALKIGTLEEVNKVLGSMEVSVAEDVVGKLDMAGIMSFVSGGIRDETGNDEDADEKTAKTAE</sequence>
<evidence type="ECO:0000256" key="5">
    <source>
        <dbReference type="ARBA" id="ARBA00031396"/>
    </source>
</evidence>
<organism evidence="10 11">
    <name type="scientific">Rhizopogon vesiculosus</name>
    <dbReference type="NCBI Taxonomy" id="180088"/>
    <lineage>
        <taxon>Eukaryota</taxon>
        <taxon>Fungi</taxon>
        <taxon>Dikarya</taxon>
        <taxon>Basidiomycota</taxon>
        <taxon>Agaricomycotina</taxon>
        <taxon>Agaricomycetes</taxon>
        <taxon>Agaricomycetidae</taxon>
        <taxon>Boletales</taxon>
        <taxon>Suillineae</taxon>
        <taxon>Rhizopogonaceae</taxon>
        <taxon>Rhizopogon</taxon>
    </lineage>
</organism>
<dbReference type="GO" id="GO:0019901">
    <property type="term" value="F:protein kinase binding"/>
    <property type="evidence" value="ECO:0007669"/>
    <property type="project" value="InterPro"/>
</dbReference>
<feature type="compositionally biased region" description="Acidic residues" evidence="6">
    <location>
        <begin position="231"/>
        <end position="244"/>
    </location>
</feature>
<evidence type="ECO:0000256" key="4">
    <source>
        <dbReference type="ARBA" id="ARBA00023186"/>
    </source>
</evidence>
<evidence type="ECO:0000313" key="11">
    <source>
        <dbReference type="Proteomes" id="UP000183567"/>
    </source>
</evidence>
<name>A0A1J8R646_9AGAM</name>
<dbReference type="InterPro" id="IPR013855">
    <property type="entry name" value="Cdc37_N_dom"/>
</dbReference>
<evidence type="ECO:0000259" key="7">
    <source>
        <dbReference type="SMART" id="SM01069"/>
    </source>
</evidence>
<dbReference type="InterPro" id="IPR013874">
    <property type="entry name" value="Cdc37_Hsp90-bd"/>
</dbReference>
<keyword evidence="4" id="KW-0143">Chaperone</keyword>
<dbReference type="SMART" id="SM01070">
    <property type="entry name" value="CDC37_M"/>
    <property type="match status" value="1"/>
</dbReference>
<evidence type="ECO:0000259" key="8">
    <source>
        <dbReference type="SMART" id="SM01070"/>
    </source>
</evidence>
<feature type="domain" description="Cdc37 N-terminal" evidence="9">
    <location>
        <begin position="2"/>
        <end position="181"/>
    </location>
</feature>
<dbReference type="OrthoDB" id="440202at2759"/>